<organism evidence="2 3">
    <name type="scientific">Methylomonas rosea</name>
    <dbReference type="NCBI Taxonomy" id="2952227"/>
    <lineage>
        <taxon>Bacteria</taxon>
        <taxon>Pseudomonadati</taxon>
        <taxon>Pseudomonadota</taxon>
        <taxon>Gammaproteobacteria</taxon>
        <taxon>Methylococcales</taxon>
        <taxon>Methylococcaceae</taxon>
        <taxon>Methylomonas</taxon>
    </lineage>
</organism>
<dbReference type="InterPro" id="IPR029044">
    <property type="entry name" value="Nucleotide-diphossugar_trans"/>
</dbReference>
<dbReference type="InterPro" id="IPR001173">
    <property type="entry name" value="Glyco_trans_2-like"/>
</dbReference>
<dbReference type="PANTHER" id="PTHR43685">
    <property type="entry name" value="GLYCOSYLTRANSFERASE"/>
    <property type="match status" value="1"/>
</dbReference>
<protein>
    <submittedName>
        <fullName evidence="2">Glycosyltransferase family 2 protein</fullName>
    </submittedName>
</protein>
<keyword evidence="3" id="KW-1185">Reference proteome</keyword>
<dbReference type="SUPFAM" id="SSF53448">
    <property type="entry name" value="Nucleotide-diphospho-sugar transferases"/>
    <property type="match status" value="1"/>
</dbReference>
<reference evidence="2 3" key="1">
    <citation type="submission" date="2022-07" db="EMBL/GenBank/DDBJ databases">
        <title>Methylomonas rivi sp. nov., Methylomonas rosea sp. nov., Methylomonas aureus sp. nov. and Methylomonas subterranea sp. nov., four novel methanotrophs isolated from a freshwater creek and the deep terrestrial subsurface.</title>
        <authorList>
            <person name="Abin C."/>
            <person name="Sankaranarayanan K."/>
            <person name="Garner C."/>
            <person name="Sindelar R."/>
            <person name="Kotary K."/>
            <person name="Garner R."/>
            <person name="Barclay S."/>
            <person name="Lawson P."/>
            <person name="Krumholz L."/>
        </authorList>
    </citation>
    <scope>NUCLEOTIDE SEQUENCE [LARGE SCALE GENOMIC DNA]</scope>
    <source>
        <strain evidence="2 3">WSC-7</strain>
    </source>
</reference>
<evidence type="ECO:0000259" key="1">
    <source>
        <dbReference type="Pfam" id="PF00535"/>
    </source>
</evidence>
<comment type="caution">
    <text evidence="2">The sequence shown here is derived from an EMBL/GenBank/DDBJ whole genome shotgun (WGS) entry which is preliminary data.</text>
</comment>
<feature type="domain" description="Glycosyltransferase 2-like" evidence="1">
    <location>
        <begin position="15"/>
        <end position="125"/>
    </location>
</feature>
<accession>A0ABT1TY11</accession>
<gene>
    <name evidence="2" type="ORF">NP589_19765</name>
</gene>
<evidence type="ECO:0000313" key="3">
    <source>
        <dbReference type="Proteomes" id="UP001524570"/>
    </source>
</evidence>
<dbReference type="RefSeq" id="WP_256608510.1">
    <property type="nucleotide sequence ID" value="NZ_JANIBL010000083.1"/>
</dbReference>
<proteinExistence type="predicted"/>
<dbReference type="Proteomes" id="UP001524570">
    <property type="component" value="Unassembled WGS sequence"/>
</dbReference>
<dbReference type="Gene3D" id="3.90.550.10">
    <property type="entry name" value="Spore Coat Polysaccharide Biosynthesis Protein SpsA, Chain A"/>
    <property type="match status" value="1"/>
</dbReference>
<evidence type="ECO:0000313" key="2">
    <source>
        <dbReference type="EMBL" id="MCQ8119668.1"/>
    </source>
</evidence>
<dbReference type="PANTHER" id="PTHR43685:SF2">
    <property type="entry name" value="GLYCOSYLTRANSFERASE 2-LIKE DOMAIN-CONTAINING PROTEIN"/>
    <property type="match status" value="1"/>
</dbReference>
<dbReference type="CDD" id="cd00761">
    <property type="entry name" value="Glyco_tranf_GTA_type"/>
    <property type="match status" value="1"/>
</dbReference>
<name>A0ABT1TY11_9GAMM</name>
<dbReference type="InterPro" id="IPR050834">
    <property type="entry name" value="Glycosyltransf_2"/>
</dbReference>
<dbReference type="EMBL" id="JANIBL010000083">
    <property type="protein sequence ID" value="MCQ8119668.1"/>
    <property type="molecule type" value="Genomic_DNA"/>
</dbReference>
<dbReference type="Pfam" id="PF00535">
    <property type="entry name" value="Glycos_transf_2"/>
    <property type="match status" value="1"/>
</dbReference>
<sequence>MQQDTDISQSKPLISVIMPCYNSAHVIETTIANLYQQTFKSFELIVVDDGSSDNSLDILQKLATQYQNLQIISQHNKGPGPARNSGLKAATAEFIAFLDSDDSWHPEFLAKLYQKLTENSDCVIAYCGWQNLGLSAEQCQPYIPPDYQENDKFAVLLRSCPWPIHAALTRKSAIDQVKGFNENWLTAEDFDMWIRIAMFAKIVRVPEVLAYYHHQQQGEQISGNRLRAILNHWGVQNGLLRDFPVITKTLGKAKTDLLTKGQILQRAYEFYWKNDLPSAHILFRKSLGMRYFGLKDLKYILPSLLPLSLYLILVKKIRG</sequence>